<comment type="caution">
    <text evidence="2">The sequence shown here is derived from an EMBL/GenBank/DDBJ whole genome shotgun (WGS) entry which is preliminary data.</text>
</comment>
<organism evidence="2 3">
    <name type="scientific">Halalkalibacter kiskunsagensis</name>
    <dbReference type="NCBI Taxonomy" id="1548599"/>
    <lineage>
        <taxon>Bacteria</taxon>
        <taxon>Bacillati</taxon>
        <taxon>Bacillota</taxon>
        <taxon>Bacilli</taxon>
        <taxon>Bacillales</taxon>
        <taxon>Bacillaceae</taxon>
        <taxon>Halalkalibacter</taxon>
    </lineage>
</organism>
<protein>
    <recommendedName>
        <fullName evidence="4">ABC transporter permease</fullName>
    </recommendedName>
</protein>
<dbReference type="PANTHER" id="PTHR32196">
    <property type="entry name" value="ABC TRANSPORTER PERMEASE PROTEIN YPHD-RELATED-RELATED"/>
    <property type="match status" value="1"/>
</dbReference>
<evidence type="ECO:0000256" key="1">
    <source>
        <dbReference type="SAM" id="Phobius"/>
    </source>
</evidence>
<evidence type="ECO:0008006" key="4">
    <source>
        <dbReference type="Google" id="ProtNLM"/>
    </source>
</evidence>
<keyword evidence="1" id="KW-0472">Membrane</keyword>
<dbReference type="Proteomes" id="UP001589838">
    <property type="component" value="Unassembled WGS sequence"/>
</dbReference>
<evidence type="ECO:0000313" key="3">
    <source>
        <dbReference type="Proteomes" id="UP001589838"/>
    </source>
</evidence>
<dbReference type="EMBL" id="JBHLUX010000020">
    <property type="protein sequence ID" value="MFC0470453.1"/>
    <property type="molecule type" value="Genomic_DNA"/>
</dbReference>
<keyword evidence="1" id="KW-1133">Transmembrane helix</keyword>
<reference evidence="2 3" key="1">
    <citation type="submission" date="2024-09" db="EMBL/GenBank/DDBJ databases">
        <authorList>
            <person name="Sun Q."/>
            <person name="Mori K."/>
        </authorList>
    </citation>
    <scope>NUCLEOTIDE SEQUENCE [LARGE SCALE GENOMIC DNA]</scope>
    <source>
        <strain evidence="2 3">NCAIM B.02610</strain>
    </source>
</reference>
<gene>
    <name evidence="2" type="ORF">ACFFHM_07940</name>
</gene>
<feature type="transmembrane region" description="Helical" evidence="1">
    <location>
        <begin position="45"/>
        <end position="68"/>
    </location>
</feature>
<accession>A0ABV6KAW5</accession>
<dbReference type="RefSeq" id="WP_335960177.1">
    <property type="nucleotide sequence ID" value="NZ_JAXBLX010000009.1"/>
</dbReference>
<evidence type="ECO:0000313" key="2">
    <source>
        <dbReference type="EMBL" id="MFC0470453.1"/>
    </source>
</evidence>
<keyword evidence="3" id="KW-1185">Reference proteome</keyword>
<keyword evidence="1" id="KW-0812">Transmembrane</keyword>
<name>A0ABV6KAW5_9BACI</name>
<proteinExistence type="predicted"/>
<sequence length="85" mass="8771">MPTLCVAAAILGGTLIQGGYGKVIGNVYAVGIFQGLSSGLNLLGVHRSIVEAMVGVILIVALVINYVSSQLDKRKSVKEQTKSAA</sequence>